<proteinExistence type="predicted"/>
<organism evidence="3 4">
    <name type="scientific">Aspergillus nomiae NRRL (strain ATCC 15546 / NRRL 13137 / CBS 260.88 / M93)</name>
    <dbReference type="NCBI Taxonomy" id="1509407"/>
    <lineage>
        <taxon>Eukaryota</taxon>
        <taxon>Fungi</taxon>
        <taxon>Dikarya</taxon>
        <taxon>Ascomycota</taxon>
        <taxon>Pezizomycotina</taxon>
        <taxon>Eurotiomycetes</taxon>
        <taxon>Eurotiomycetidae</taxon>
        <taxon>Eurotiales</taxon>
        <taxon>Aspergillaceae</taxon>
        <taxon>Aspergillus</taxon>
        <taxon>Aspergillus subgen. Circumdati</taxon>
    </lineage>
</organism>
<feature type="region of interest" description="Disordered" evidence="2">
    <location>
        <begin position="209"/>
        <end position="228"/>
    </location>
</feature>
<dbReference type="RefSeq" id="XP_015402107.1">
    <property type="nucleotide sequence ID" value="XM_015555045.1"/>
</dbReference>
<feature type="compositionally biased region" description="Basic residues" evidence="2">
    <location>
        <begin position="351"/>
        <end position="361"/>
    </location>
</feature>
<keyword evidence="4" id="KW-1185">Reference proteome</keyword>
<dbReference type="Proteomes" id="UP000037505">
    <property type="component" value="Unassembled WGS sequence"/>
</dbReference>
<sequence>MEPSPHQWEPTPSSLLWAYEIRRENIHLADEIHKAKADLSSTVDTINDVNQNVNELSRQVKQAETNAIKNLQCLDTRITQGTNNLLRRVEALEIENGRLKAEHENVGNECAARSKGLSLVLESMKTEIMHEVRRIFSQEKGSLRVNELLGGSHGNAGKYSPPSWYDSGLRFAMYEVVCTHMARVGSDILVPDSVPKDVTASARERGNSLQALSETTWGPSRSSSIEGRRSTELGLSNGMTMQGQENLHRLFRQNARPLGAYWSYAIDTRIQLPLWMKSSDIAKAFVDGLEDTATRDLMERKLYAAGWSWDVLAEVMHNKLNENKSQTVKLPVRMKAGSGKTGEASKPNTPIKHKKKRKRRVIPIVPVDEDDLLEMNS</sequence>
<dbReference type="EMBL" id="JNOM01000483">
    <property type="protein sequence ID" value="KNG81184.1"/>
    <property type="molecule type" value="Genomic_DNA"/>
</dbReference>
<reference evidence="3 4" key="1">
    <citation type="submission" date="2014-06" db="EMBL/GenBank/DDBJ databases">
        <title>The Genome of the Aflatoxigenic Filamentous Fungus Aspergillus nomius.</title>
        <authorList>
            <person name="Moore M.G."/>
            <person name="Shannon B.M."/>
            <person name="Brian M.M."/>
        </authorList>
    </citation>
    <scope>NUCLEOTIDE SEQUENCE [LARGE SCALE GENOMIC DNA]</scope>
    <source>
        <strain evidence="3 4">NRRL 13137</strain>
    </source>
</reference>
<evidence type="ECO:0000256" key="2">
    <source>
        <dbReference type="SAM" id="MobiDB-lite"/>
    </source>
</evidence>
<dbReference type="OrthoDB" id="4225570at2759"/>
<feature type="coiled-coil region" evidence="1">
    <location>
        <begin position="46"/>
        <end position="109"/>
    </location>
</feature>
<protein>
    <submittedName>
        <fullName evidence="3">Uncharacterized protein</fullName>
    </submittedName>
</protein>
<dbReference type="AlphaFoldDB" id="A0A0L1INW8"/>
<keyword evidence="1" id="KW-0175">Coiled coil</keyword>
<evidence type="ECO:0000313" key="4">
    <source>
        <dbReference type="Proteomes" id="UP000037505"/>
    </source>
</evidence>
<evidence type="ECO:0000313" key="3">
    <source>
        <dbReference type="EMBL" id="KNG81184.1"/>
    </source>
</evidence>
<comment type="caution">
    <text evidence="3">The sequence shown here is derived from an EMBL/GenBank/DDBJ whole genome shotgun (WGS) entry which is preliminary data.</text>
</comment>
<feature type="compositionally biased region" description="Polar residues" evidence="2">
    <location>
        <begin position="209"/>
        <end position="225"/>
    </location>
</feature>
<dbReference type="GeneID" id="26811593"/>
<accession>A0A0L1INW8</accession>
<gene>
    <name evidence="3" type="ORF">ANOM_009789</name>
</gene>
<feature type="region of interest" description="Disordered" evidence="2">
    <location>
        <begin position="335"/>
        <end position="363"/>
    </location>
</feature>
<evidence type="ECO:0000256" key="1">
    <source>
        <dbReference type="SAM" id="Coils"/>
    </source>
</evidence>
<name>A0A0L1INW8_ASPN3</name>